<evidence type="ECO:0000313" key="1">
    <source>
        <dbReference type="EMBL" id="SET99935.1"/>
    </source>
</evidence>
<accession>A0A1I0IRT3</accession>
<gene>
    <name evidence="1" type="ORF">SAMN05443639_106240</name>
</gene>
<keyword evidence="2" id="KW-1185">Reference proteome</keyword>
<dbReference type="AlphaFoldDB" id="A0A1I0IRT3"/>
<protein>
    <submittedName>
        <fullName evidence="1">Uncharacterized protein</fullName>
    </submittedName>
</protein>
<organism evidence="1 2">
    <name type="scientific">Stigmatella erecta</name>
    <dbReference type="NCBI Taxonomy" id="83460"/>
    <lineage>
        <taxon>Bacteria</taxon>
        <taxon>Pseudomonadati</taxon>
        <taxon>Myxococcota</taxon>
        <taxon>Myxococcia</taxon>
        <taxon>Myxococcales</taxon>
        <taxon>Cystobacterineae</taxon>
        <taxon>Archangiaceae</taxon>
        <taxon>Stigmatella</taxon>
    </lineage>
</organism>
<name>A0A1I0IRT3_9BACT</name>
<reference evidence="2" key="1">
    <citation type="submission" date="2016-10" db="EMBL/GenBank/DDBJ databases">
        <authorList>
            <person name="Varghese N."/>
            <person name="Submissions S."/>
        </authorList>
    </citation>
    <scope>NUCLEOTIDE SEQUENCE [LARGE SCALE GENOMIC DNA]</scope>
    <source>
        <strain evidence="2">DSM 16858</strain>
    </source>
</reference>
<proteinExistence type="predicted"/>
<dbReference type="Proteomes" id="UP000199181">
    <property type="component" value="Unassembled WGS sequence"/>
</dbReference>
<sequence length="759" mass="84843">MLARAGAHGDMLPGNDTWPASLQALYEQVVAAPREAVLAARPQWAEQLGAWAQRASLDEREIARVATWSRLEAGPRSAGELAFLLSHCGELLWPYSEPPAQLLQRLLVRQGQLLQGLKAEGPDEALTPLTRQVSAELSKVVLRYLKRHPEALLSLVGGVGCTFDGRVLRFQGEVEVDLKVFLGPAKRLTGRLDQLRMLLPHLREGRYKLVGFIRERASKLPWRECRDILEEKLFQVVTAPDSQAELRGFLGCYAKGKGEARWCTRASLLLARNLEEGGPLAAVENLSELLVYFESPVQGLRGALQALVAGLSGAPDIGRHRRVADTCWEHLKPKEEPGLALVLLWVEECLFRLALRQGLEDVFERRNRARERVSGLPVAEVLCWLAEECADLWPRFETERRPGADALAAWRKEVTRRAVKKPVLRKAAMEFFLWCAPDAAASEAELVTLSLVKTSTDRRLLRRLGDHPSTRVRFRVRAIHAWLEAGAEQATGGHTPATLTGALRHLRASGAMTLGGGRTWLRDRDLEELLLGAFSRVERDFSARYPQHCREEEAALVTRLLEDLRHEFESIRSDLGLLLTQGQPVPLALDLRFRRGPEPVENAQAPGRSGVELMFVLSVEVDGFLRTKRAVLVRARKLEPWGEGQWAPNLRMGREQVDGLLARSEAAYCLFLVPPALRAECWMVPARLVRGLMEAQGSLSSVSREGAQRVARSLSQWLTYDLLGLWSGDDRPEVLARSERSEEEVPDFVVEISVRKSGK</sequence>
<evidence type="ECO:0000313" key="2">
    <source>
        <dbReference type="Proteomes" id="UP000199181"/>
    </source>
</evidence>
<dbReference type="EMBL" id="FOIJ01000006">
    <property type="protein sequence ID" value="SET99935.1"/>
    <property type="molecule type" value="Genomic_DNA"/>
</dbReference>